<dbReference type="InterPro" id="IPR053037">
    <property type="entry name" value="Pericyclase_pydY-like"/>
</dbReference>
<dbReference type="PANTHER" id="PTHR38115:SF1">
    <property type="entry name" value="LIPOCALIN-LIKE DOMAIN-CONTAINING PROTEIN"/>
    <property type="match status" value="1"/>
</dbReference>
<dbReference type="PANTHER" id="PTHR38115">
    <property type="entry name" value="LIPOCALIN-LIKE DOMAIN-CONTAINING PROTEIN"/>
    <property type="match status" value="1"/>
</dbReference>
<dbReference type="AlphaFoldDB" id="A0A5M8Q1H7"/>
<reference evidence="1 2" key="1">
    <citation type="submission" date="2019-09" db="EMBL/GenBank/DDBJ databases">
        <title>The hologenome of the rock-dwelling lichen Lasallia pustulata.</title>
        <authorList>
            <person name="Greshake Tzovaras B."/>
            <person name="Segers F."/>
            <person name="Bicker A."/>
            <person name="Dal Grande F."/>
            <person name="Otte J."/>
            <person name="Hankeln T."/>
            <person name="Schmitt I."/>
            <person name="Ebersberger I."/>
        </authorList>
    </citation>
    <scope>NUCLEOTIDE SEQUENCE [LARGE SCALE GENOMIC DNA]</scope>
    <source>
        <strain evidence="1">A1-1</strain>
    </source>
</reference>
<name>A0A5M8Q1H7_9LECA</name>
<protein>
    <recommendedName>
        <fullName evidence="3">LCCL domain-containing protein</fullName>
    </recommendedName>
</protein>
<dbReference type="Gene3D" id="2.40.128.20">
    <property type="match status" value="1"/>
</dbReference>
<gene>
    <name evidence="1" type="ORF">FRX48_00735</name>
</gene>
<proteinExistence type="predicted"/>
<dbReference type="Proteomes" id="UP000324767">
    <property type="component" value="Unassembled WGS sequence"/>
</dbReference>
<comment type="caution">
    <text evidence="1">The sequence shown here is derived from an EMBL/GenBank/DDBJ whole genome shotgun (WGS) entry which is preliminary data.</text>
</comment>
<evidence type="ECO:0008006" key="3">
    <source>
        <dbReference type="Google" id="ProtNLM"/>
    </source>
</evidence>
<evidence type="ECO:0000313" key="1">
    <source>
        <dbReference type="EMBL" id="KAA6416016.1"/>
    </source>
</evidence>
<accession>A0A5M8Q1H7</accession>
<organism evidence="1 2">
    <name type="scientific">Lasallia pustulata</name>
    <dbReference type="NCBI Taxonomy" id="136370"/>
    <lineage>
        <taxon>Eukaryota</taxon>
        <taxon>Fungi</taxon>
        <taxon>Dikarya</taxon>
        <taxon>Ascomycota</taxon>
        <taxon>Pezizomycotina</taxon>
        <taxon>Lecanoromycetes</taxon>
        <taxon>OSLEUM clade</taxon>
        <taxon>Umbilicariomycetidae</taxon>
        <taxon>Umbilicariales</taxon>
        <taxon>Umbilicariaceae</taxon>
        <taxon>Lasallia</taxon>
    </lineage>
</organism>
<evidence type="ECO:0000313" key="2">
    <source>
        <dbReference type="Proteomes" id="UP000324767"/>
    </source>
</evidence>
<sequence length="180" mass="20437">MAAPPAKTLKDLSGVWVMNKTLSDDTDRILQMQGVGWWLRKAIALATVTLTIKQYVSADGLTHIDIEQRATGGISGTTEKRTLDWAYRDHKDGIFGAVKGKSRWVKLADVEDDNEFLKKGWLEEGDEHVQSYVESVGNGWTADQIWGFEEIGGVRYHVRHVVVRKGDDWKEARLVYDYQK</sequence>
<dbReference type="OrthoDB" id="425354at2759"/>
<dbReference type="EMBL" id="VXIT01000001">
    <property type="protein sequence ID" value="KAA6416016.1"/>
    <property type="molecule type" value="Genomic_DNA"/>
</dbReference>
<dbReference type="InterPro" id="IPR012674">
    <property type="entry name" value="Calycin"/>
</dbReference>